<dbReference type="STRING" id="1193181.BN10_1730022"/>
<dbReference type="EMBL" id="CAIZ01000083">
    <property type="protein sequence ID" value="CCH69505.1"/>
    <property type="molecule type" value="Genomic_DNA"/>
</dbReference>
<evidence type="ECO:0000256" key="4">
    <source>
        <dbReference type="ARBA" id="ARBA00023136"/>
    </source>
</evidence>
<dbReference type="RefSeq" id="WP_010852139.1">
    <property type="nucleotide sequence ID" value="NZ_HF570956.1"/>
</dbReference>
<reference evidence="5 6" key="1">
    <citation type="journal article" date="2013" name="ISME J.">
        <title>A metabolic model for members of the genus Tetrasphaera involved in enhanced biological phosphorus removal.</title>
        <authorList>
            <person name="Kristiansen R."/>
            <person name="Nguyen H.T.T."/>
            <person name="Saunders A.M."/>
            <person name="Nielsen J.L."/>
            <person name="Wimmer R."/>
            <person name="Le V.Q."/>
            <person name="McIlroy S.J."/>
            <person name="Petrovski S."/>
            <person name="Seviour R.J."/>
            <person name="Calteau A."/>
            <person name="Nielsen K.L."/>
            <person name="Nielsen P.H."/>
        </authorList>
    </citation>
    <scope>NUCLEOTIDE SEQUENCE [LARGE SCALE GENOMIC DNA]</scope>
    <source>
        <strain evidence="5 6">Lp2</strain>
    </source>
</reference>
<gene>
    <name evidence="5" type="ORF">BN10_1730022</name>
</gene>
<evidence type="ECO:0000313" key="6">
    <source>
        <dbReference type="Proteomes" id="UP000013167"/>
    </source>
</evidence>
<keyword evidence="4" id="KW-0472">Membrane</keyword>
<evidence type="ECO:0000256" key="3">
    <source>
        <dbReference type="ARBA" id="ARBA00022989"/>
    </source>
</evidence>
<dbReference type="InterPro" id="IPR032808">
    <property type="entry name" value="DoxX"/>
</dbReference>
<dbReference type="HOGENOM" id="CLU_058421_1_2_11"/>
<evidence type="ECO:0000256" key="1">
    <source>
        <dbReference type="ARBA" id="ARBA00004141"/>
    </source>
</evidence>
<keyword evidence="6" id="KW-1185">Reference proteome</keyword>
<proteinExistence type="predicted"/>
<dbReference type="Proteomes" id="UP000013167">
    <property type="component" value="Unassembled WGS sequence"/>
</dbReference>
<sequence>MLVRRIARPMLAAMFVVGGLSQLRRPAAKVATAAPLLDAVGSVVPLPADQATLVRANGAAMLAGGALLATGRVPRVASTLLAGSLVPTTIAGHPFWSETDPARREQQKVQFLKNVGLLGGLLLAAVDTEGKPGLTYRARLMGQGVQRSLRTTRREARHLTHAAAQEARLRTAQAQNALS</sequence>
<name>N0E183_9MICO</name>
<dbReference type="eggNOG" id="COG2259">
    <property type="taxonomic scope" value="Bacteria"/>
</dbReference>
<evidence type="ECO:0000256" key="2">
    <source>
        <dbReference type="ARBA" id="ARBA00022692"/>
    </source>
</evidence>
<protein>
    <recommendedName>
        <fullName evidence="7">DoxX family protein</fullName>
    </recommendedName>
</protein>
<evidence type="ECO:0008006" key="7">
    <source>
        <dbReference type="Google" id="ProtNLM"/>
    </source>
</evidence>
<accession>N0E183</accession>
<evidence type="ECO:0000313" key="5">
    <source>
        <dbReference type="EMBL" id="CCH69505.1"/>
    </source>
</evidence>
<keyword evidence="3" id="KW-1133">Transmembrane helix</keyword>
<comment type="subcellular location">
    <subcellularLocation>
        <location evidence="1">Membrane</location>
        <topology evidence="1">Multi-pass membrane protein</topology>
    </subcellularLocation>
</comment>
<dbReference type="OrthoDB" id="329282at2"/>
<dbReference type="GO" id="GO:0016020">
    <property type="term" value="C:membrane"/>
    <property type="evidence" value="ECO:0007669"/>
    <property type="project" value="UniProtKB-SubCell"/>
</dbReference>
<dbReference type="AlphaFoldDB" id="N0E183"/>
<keyword evidence="2" id="KW-0812">Transmembrane</keyword>
<dbReference type="Pfam" id="PF07681">
    <property type="entry name" value="DoxX"/>
    <property type="match status" value="1"/>
</dbReference>
<comment type="caution">
    <text evidence="5">The sequence shown here is derived from an EMBL/GenBank/DDBJ whole genome shotgun (WGS) entry which is preliminary data.</text>
</comment>
<organism evidence="5 6">
    <name type="scientific">Phycicoccus elongatus Lp2</name>
    <dbReference type="NCBI Taxonomy" id="1193181"/>
    <lineage>
        <taxon>Bacteria</taxon>
        <taxon>Bacillati</taxon>
        <taxon>Actinomycetota</taxon>
        <taxon>Actinomycetes</taxon>
        <taxon>Micrococcales</taxon>
        <taxon>Intrasporangiaceae</taxon>
        <taxon>Phycicoccus</taxon>
    </lineage>
</organism>